<evidence type="ECO:0000256" key="2">
    <source>
        <dbReference type="ARBA" id="ARBA00022598"/>
    </source>
</evidence>
<dbReference type="Gene3D" id="3.30.300.30">
    <property type="match status" value="1"/>
</dbReference>
<feature type="domain" description="AMP-binding enzyme C-terminal" evidence="5">
    <location>
        <begin position="381"/>
        <end position="451"/>
    </location>
</feature>
<dbReference type="SUPFAM" id="SSF56801">
    <property type="entry name" value="Acetyl-CoA synthetase-like"/>
    <property type="match status" value="1"/>
</dbReference>
<sequence>MRADRLELRHHLRANRERDPDGPAVRSGSVVTTWAELHDAALAVAAGAAALPAGPVVVVADGSVAGVATVLGLLVAGVTIALVEERSSYLTDESSVLHGFGAVAVVSPDGVGAGSLAGWRYRDLSAQQADPAGGPDGELLQLTSGSTGEPRLARQTLRSALTGARSYRTAFALTHEDSVLLTVPPAHSFGLIGGVLAAVVSGASLWLLPRFSVRGALDAITAGATVMLGTPLVYRLLTPVLRPEMSRMRIALSSGGPLAEELAARAADRLGCPVRQVYGSTETGLIACHPATVADWPAGSVGVAAPGVRLRVREGRVQVRTSTLFLGYAGETDPVSTEDGFYDTGDTGLLGAAGHLFLTGRKESFINVGGRKVNPQRIARILGECPGVRDVYVYGHPARGGEQQVHAAVVLAPPATAADVMAFCRSRRLMPYEVPHRLHPLPELPRSAMGKVSRRAVAEAVAARSSDESEGTT</sequence>
<dbReference type="PROSITE" id="PS00455">
    <property type="entry name" value="AMP_BINDING"/>
    <property type="match status" value="1"/>
</dbReference>
<feature type="domain" description="AMP-dependent synthetase/ligase" evidence="4">
    <location>
        <begin position="14"/>
        <end position="314"/>
    </location>
</feature>
<proteinExistence type="inferred from homology"/>
<dbReference type="Pfam" id="PF13193">
    <property type="entry name" value="AMP-binding_C"/>
    <property type="match status" value="1"/>
</dbReference>
<dbReference type="InterPro" id="IPR045851">
    <property type="entry name" value="AMP-bd_C_sf"/>
</dbReference>
<dbReference type="Gene3D" id="3.40.50.12780">
    <property type="entry name" value="N-terminal domain of ligase-like"/>
    <property type="match status" value="1"/>
</dbReference>
<protein>
    <submittedName>
        <fullName evidence="6">Acyl-CoA synthetase (AMP-forming)/AMP-acid ligase II</fullName>
    </submittedName>
</protein>
<dbReference type="RefSeq" id="WP_184867956.1">
    <property type="nucleotide sequence ID" value="NZ_BAAAWY010000101.1"/>
</dbReference>
<dbReference type="Proteomes" id="UP000585638">
    <property type="component" value="Unassembled WGS sequence"/>
</dbReference>
<dbReference type="PANTHER" id="PTHR43201:SF5">
    <property type="entry name" value="MEDIUM-CHAIN ACYL-COA LIGASE ACSF2, MITOCHONDRIAL"/>
    <property type="match status" value="1"/>
</dbReference>
<keyword evidence="2 6" id="KW-0436">Ligase</keyword>
<keyword evidence="3" id="KW-0812">Transmembrane</keyword>
<feature type="transmembrane region" description="Helical" evidence="3">
    <location>
        <begin position="40"/>
        <end position="58"/>
    </location>
</feature>
<evidence type="ECO:0000259" key="4">
    <source>
        <dbReference type="Pfam" id="PF00501"/>
    </source>
</evidence>
<dbReference type="GO" id="GO:0031956">
    <property type="term" value="F:medium-chain fatty acid-CoA ligase activity"/>
    <property type="evidence" value="ECO:0007669"/>
    <property type="project" value="TreeGrafter"/>
</dbReference>
<comment type="similarity">
    <text evidence="1">Belongs to the ATP-dependent AMP-binding enzyme family.</text>
</comment>
<organism evidence="6 7">
    <name type="scientific">Kutzneria kofuensis</name>
    <dbReference type="NCBI Taxonomy" id="103725"/>
    <lineage>
        <taxon>Bacteria</taxon>
        <taxon>Bacillati</taxon>
        <taxon>Actinomycetota</taxon>
        <taxon>Actinomycetes</taxon>
        <taxon>Pseudonocardiales</taxon>
        <taxon>Pseudonocardiaceae</taxon>
        <taxon>Kutzneria</taxon>
    </lineage>
</organism>
<dbReference type="GO" id="GO:0006631">
    <property type="term" value="P:fatty acid metabolic process"/>
    <property type="evidence" value="ECO:0007669"/>
    <property type="project" value="TreeGrafter"/>
</dbReference>
<keyword evidence="3" id="KW-1133">Transmembrane helix</keyword>
<feature type="transmembrane region" description="Helical" evidence="3">
    <location>
        <begin position="219"/>
        <end position="237"/>
    </location>
</feature>
<evidence type="ECO:0000256" key="1">
    <source>
        <dbReference type="ARBA" id="ARBA00006432"/>
    </source>
</evidence>
<dbReference type="InterPro" id="IPR042099">
    <property type="entry name" value="ANL_N_sf"/>
</dbReference>
<dbReference type="InterPro" id="IPR025110">
    <property type="entry name" value="AMP-bd_C"/>
</dbReference>
<accession>A0A7W9NK32</accession>
<reference evidence="6 7" key="1">
    <citation type="submission" date="2020-08" db="EMBL/GenBank/DDBJ databases">
        <title>Sequencing the genomes of 1000 actinobacteria strains.</title>
        <authorList>
            <person name="Klenk H.-P."/>
        </authorList>
    </citation>
    <scope>NUCLEOTIDE SEQUENCE [LARGE SCALE GENOMIC DNA]</scope>
    <source>
        <strain evidence="6 7">DSM 43851</strain>
    </source>
</reference>
<keyword evidence="3" id="KW-0472">Membrane</keyword>
<evidence type="ECO:0000313" key="7">
    <source>
        <dbReference type="Proteomes" id="UP000585638"/>
    </source>
</evidence>
<evidence type="ECO:0000259" key="5">
    <source>
        <dbReference type="Pfam" id="PF13193"/>
    </source>
</evidence>
<feature type="transmembrane region" description="Helical" evidence="3">
    <location>
        <begin position="64"/>
        <end position="83"/>
    </location>
</feature>
<dbReference type="Pfam" id="PF00501">
    <property type="entry name" value="AMP-binding"/>
    <property type="match status" value="1"/>
</dbReference>
<name>A0A7W9NK32_9PSEU</name>
<evidence type="ECO:0000313" key="6">
    <source>
        <dbReference type="EMBL" id="MBB5896272.1"/>
    </source>
</evidence>
<keyword evidence="7" id="KW-1185">Reference proteome</keyword>
<dbReference type="PANTHER" id="PTHR43201">
    <property type="entry name" value="ACYL-COA SYNTHETASE"/>
    <property type="match status" value="1"/>
</dbReference>
<feature type="transmembrane region" description="Helical" evidence="3">
    <location>
        <begin position="189"/>
        <end position="207"/>
    </location>
</feature>
<gene>
    <name evidence="6" type="ORF">BJ998_007468</name>
</gene>
<dbReference type="InterPro" id="IPR000873">
    <property type="entry name" value="AMP-dep_synth/lig_dom"/>
</dbReference>
<dbReference type="AlphaFoldDB" id="A0A7W9NK32"/>
<dbReference type="CDD" id="cd04433">
    <property type="entry name" value="AFD_class_I"/>
    <property type="match status" value="1"/>
</dbReference>
<dbReference type="InterPro" id="IPR020845">
    <property type="entry name" value="AMP-binding_CS"/>
</dbReference>
<comment type="caution">
    <text evidence="6">The sequence shown here is derived from an EMBL/GenBank/DDBJ whole genome shotgun (WGS) entry which is preliminary data.</text>
</comment>
<dbReference type="EMBL" id="JACHIR010000001">
    <property type="protein sequence ID" value="MBB5896272.1"/>
    <property type="molecule type" value="Genomic_DNA"/>
</dbReference>
<evidence type="ECO:0000256" key="3">
    <source>
        <dbReference type="SAM" id="Phobius"/>
    </source>
</evidence>